<sequence>MGSEGLFKQGWAWVQSQKQAFASLRVAAGYSRDKVVFLSHRHWPLVCRWCVAAGRLLFRLLLHWRDCAVGGLKSLFTLGSTALFVILWSCFLCLASSTSIVYVLLSLGAAAAAIHHLGFTPGLLIVGHSAILIMWIYGYYWMTAILLITAGYMFSLNRAWFLILMATVYAVYSVNSYVGLHGVFLSLNLSFISNDILNKLHQVYNCMDEAIHVEEQKESEEVMEDFFVDNEYSPPTTEDEDVASSKLYCTTPKASSLTNTDKEASSSKVVVVESTSLVEMERIMKCSGHYEVLGLLRNKSVDPKILKKEYYKKVLLVHPDKNLGIPTLASESFKKLQSAYEVLSDLTKKKKYDERLRKEESGIVDQGSSTTSQKGGVEYRSEESRRIECTKCGNSHIWICTSRSKCRARWCQDCFQYHQAKDGDGWVESGCSPVVITPRKVEIPRAFVCAESKIFDVSEWAICQGMACKPNTHGPSFHVSMVGWDRTGLRSNPSRYPWGLDAEMIVEDNEFELWLQQALASGIFSETPKRRKSWPFKINQKGMKPWRRSP</sequence>
<feature type="domain" description="J" evidence="2">
    <location>
        <begin position="288"/>
        <end position="356"/>
    </location>
</feature>
<protein>
    <recommendedName>
        <fullName evidence="2">J domain-containing protein</fullName>
    </recommendedName>
</protein>
<evidence type="ECO:0000313" key="4">
    <source>
        <dbReference type="Proteomes" id="UP001327560"/>
    </source>
</evidence>
<dbReference type="Gene3D" id="1.10.287.110">
    <property type="entry name" value="DnaJ domain"/>
    <property type="match status" value="1"/>
</dbReference>
<evidence type="ECO:0000259" key="2">
    <source>
        <dbReference type="PROSITE" id="PS50076"/>
    </source>
</evidence>
<dbReference type="InterPro" id="IPR036869">
    <property type="entry name" value="J_dom_sf"/>
</dbReference>
<dbReference type="EMBL" id="CP136890">
    <property type="protein sequence ID" value="WOK91711.1"/>
    <property type="molecule type" value="Genomic_DNA"/>
</dbReference>
<dbReference type="InterPro" id="IPR032843">
    <property type="entry name" value="Jiv"/>
</dbReference>
<dbReference type="Pfam" id="PF00226">
    <property type="entry name" value="DnaJ"/>
    <property type="match status" value="1"/>
</dbReference>
<evidence type="ECO:0000313" key="3">
    <source>
        <dbReference type="EMBL" id="WOK91711.1"/>
    </source>
</evidence>
<dbReference type="CDD" id="cd06257">
    <property type="entry name" value="DnaJ"/>
    <property type="match status" value="1"/>
</dbReference>
<dbReference type="InterPro" id="IPR018253">
    <property type="entry name" value="DnaJ_domain_CS"/>
</dbReference>
<keyword evidence="4" id="KW-1185">Reference proteome</keyword>
<dbReference type="GO" id="GO:0005783">
    <property type="term" value="C:endoplasmic reticulum"/>
    <property type="evidence" value="ECO:0007669"/>
    <property type="project" value="UniProtKB-ARBA"/>
</dbReference>
<dbReference type="SUPFAM" id="SSF46565">
    <property type="entry name" value="Chaperone J-domain"/>
    <property type="match status" value="1"/>
</dbReference>
<proteinExistence type="predicted"/>
<feature type="transmembrane region" description="Helical" evidence="1">
    <location>
        <begin position="131"/>
        <end position="154"/>
    </location>
</feature>
<name>A0AAQ3JL87_9LILI</name>
<reference evidence="3 4" key="1">
    <citation type="submission" date="2023-10" db="EMBL/GenBank/DDBJ databases">
        <title>Chromosome-scale genome assembly provides insights into flower coloration mechanisms of Canna indica.</title>
        <authorList>
            <person name="Li C."/>
        </authorList>
    </citation>
    <scope>NUCLEOTIDE SEQUENCE [LARGE SCALE GENOMIC DNA]</scope>
    <source>
        <tissue evidence="3">Flower</tissue>
    </source>
</reference>
<dbReference type="PANTHER" id="PTHR45270">
    <property type="entry name" value="OS03G0832900 PROTEIN"/>
    <property type="match status" value="1"/>
</dbReference>
<keyword evidence="1" id="KW-0472">Membrane</keyword>
<dbReference type="InterPro" id="IPR001623">
    <property type="entry name" value="DnaJ_domain"/>
</dbReference>
<dbReference type="PROSITE" id="PS00636">
    <property type="entry name" value="DNAJ_1"/>
    <property type="match status" value="1"/>
</dbReference>
<dbReference type="Pfam" id="PF14901">
    <property type="entry name" value="Jiv90"/>
    <property type="match status" value="1"/>
</dbReference>
<dbReference type="AlphaFoldDB" id="A0AAQ3JL87"/>
<dbReference type="SMART" id="SM00271">
    <property type="entry name" value="DnaJ"/>
    <property type="match status" value="1"/>
</dbReference>
<dbReference type="PROSITE" id="PS50076">
    <property type="entry name" value="DNAJ_2"/>
    <property type="match status" value="1"/>
</dbReference>
<organism evidence="3 4">
    <name type="scientific">Canna indica</name>
    <name type="common">Indian-shot</name>
    <dbReference type="NCBI Taxonomy" id="4628"/>
    <lineage>
        <taxon>Eukaryota</taxon>
        <taxon>Viridiplantae</taxon>
        <taxon>Streptophyta</taxon>
        <taxon>Embryophyta</taxon>
        <taxon>Tracheophyta</taxon>
        <taxon>Spermatophyta</taxon>
        <taxon>Magnoliopsida</taxon>
        <taxon>Liliopsida</taxon>
        <taxon>Zingiberales</taxon>
        <taxon>Cannaceae</taxon>
        <taxon>Canna</taxon>
    </lineage>
</organism>
<dbReference type="PRINTS" id="PR00625">
    <property type="entry name" value="JDOMAIN"/>
</dbReference>
<feature type="transmembrane region" description="Helical" evidence="1">
    <location>
        <begin position="74"/>
        <end position="94"/>
    </location>
</feature>
<feature type="transmembrane region" description="Helical" evidence="1">
    <location>
        <begin position="160"/>
        <end position="180"/>
    </location>
</feature>
<keyword evidence="1" id="KW-0812">Transmembrane</keyword>
<evidence type="ECO:0000256" key="1">
    <source>
        <dbReference type="SAM" id="Phobius"/>
    </source>
</evidence>
<feature type="transmembrane region" description="Helical" evidence="1">
    <location>
        <begin position="100"/>
        <end position="119"/>
    </location>
</feature>
<accession>A0AAQ3JL87</accession>
<gene>
    <name evidence="3" type="ORF">Cni_G00402</name>
</gene>
<dbReference type="PANTHER" id="PTHR45270:SF1">
    <property type="entry name" value="CHAPERONE DNAJ-DOMAIN SUPERFAMILY PROTEIN"/>
    <property type="match status" value="1"/>
</dbReference>
<keyword evidence="1" id="KW-1133">Transmembrane helix</keyword>
<dbReference type="Proteomes" id="UP001327560">
    <property type="component" value="Chromosome 1"/>
</dbReference>